<dbReference type="CDD" id="cd00133">
    <property type="entry name" value="PTS_IIB"/>
    <property type="match status" value="1"/>
</dbReference>
<name>A0A174XN71_9FIRM</name>
<dbReference type="EMBL" id="WNME01000044">
    <property type="protein sequence ID" value="MUB67079.1"/>
    <property type="molecule type" value="Genomic_DNA"/>
</dbReference>
<keyword evidence="2" id="KW-0677">Repeat</keyword>
<dbReference type="SUPFAM" id="SSF63520">
    <property type="entry name" value="PTS-regulatory domain, PRD"/>
    <property type="match status" value="1"/>
</dbReference>
<dbReference type="InterPro" id="IPR036634">
    <property type="entry name" value="PRD_sf"/>
</dbReference>
<dbReference type="InterPro" id="IPR013324">
    <property type="entry name" value="RNA_pol_sigma_r3/r4-like"/>
</dbReference>
<dbReference type="InterPro" id="IPR016152">
    <property type="entry name" value="PTrfase/Anion_transptr"/>
</dbReference>
<keyword evidence="1" id="KW-0808">Transferase</keyword>
<dbReference type="PROSITE" id="PS51372">
    <property type="entry name" value="PRD_2"/>
    <property type="match status" value="1"/>
</dbReference>
<evidence type="ECO:0000256" key="3">
    <source>
        <dbReference type="ARBA" id="ARBA00023015"/>
    </source>
</evidence>
<evidence type="ECO:0000256" key="2">
    <source>
        <dbReference type="ARBA" id="ARBA00022737"/>
    </source>
</evidence>
<dbReference type="OrthoDB" id="3175596at2"/>
<dbReference type="PROSITE" id="PS51099">
    <property type="entry name" value="PTS_EIIB_TYPE_2"/>
    <property type="match status" value="1"/>
</dbReference>
<dbReference type="SUPFAM" id="SSF55804">
    <property type="entry name" value="Phoshotransferase/anion transport protein"/>
    <property type="match status" value="1"/>
</dbReference>
<dbReference type="InterPro" id="IPR013196">
    <property type="entry name" value="HTH_11"/>
</dbReference>
<dbReference type="InterPro" id="IPR036095">
    <property type="entry name" value="PTS_EIIB-like_sf"/>
</dbReference>
<dbReference type="Pfam" id="PF08279">
    <property type="entry name" value="HTH_11"/>
    <property type="match status" value="1"/>
</dbReference>
<dbReference type="InterPro" id="IPR002178">
    <property type="entry name" value="PTS_EIIA_type-2_dom"/>
</dbReference>
<dbReference type="PANTHER" id="PTHR30185">
    <property type="entry name" value="CRYPTIC BETA-GLUCOSIDE BGL OPERON ANTITERMINATOR"/>
    <property type="match status" value="1"/>
</dbReference>
<organism evidence="5 6">
    <name type="scientific">Hungatella hathewayi</name>
    <dbReference type="NCBI Taxonomy" id="154046"/>
    <lineage>
        <taxon>Bacteria</taxon>
        <taxon>Bacillati</taxon>
        <taxon>Bacillota</taxon>
        <taxon>Clostridia</taxon>
        <taxon>Lachnospirales</taxon>
        <taxon>Lachnospiraceae</taxon>
        <taxon>Hungatella</taxon>
    </lineage>
</organism>
<dbReference type="SUPFAM" id="SSF88659">
    <property type="entry name" value="Sigma3 and sigma4 domains of RNA polymerase sigma factors"/>
    <property type="match status" value="1"/>
</dbReference>
<dbReference type="GO" id="GO:0006355">
    <property type="term" value="P:regulation of DNA-templated transcription"/>
    <property type="evidence" value="ECO:0007669"/>
    <property type="project" value="InterPro"/>
</dbReference>
<dbReference type="PANTHER" id="PTHR30185:SF18">
    <property type="entry name" value="TRANSCRIPTIONAL REGULATOR MTLR"/>
    <property type="match status" value="1"/>
</dbReference>
<dbReference type="Gene3D" id="1.10.1790.10">
    <property type="entry name" value="PRD domain"/>
    <property type="match status" value="1"/>
</dbReference>
<reference evidence="5 6" key="1">
    <citation type="submission" date="2019-09" db="EMBL/GenBank/DDBJ databases">
        <title>Draft genome sequencing of Hungatella hathewayi 123Y-2.</title>
        <authorList>
            <person name="Lv Q."/>
            <person name="Li S."/>
        </authorList>
    </citation>
    <scope>NUCLEOTIDE SEQUENCE [LARGE SCALE GENOMIC DNA]</scope>
    <source>
        <strain evidence="5 6">123Y-2</strain>
    </source>
</reference>
<accession>A0A174XN71</accession>
<evidence type="ECO:0000313" key="5">
    <source>
        <dbReference type="EMBL" id="MUB67079.1"/>
    </source>
</evidence>
<dbReference type="GeneID" id="93149398"/>
<proteinExistence type="predicted"/>
<dbReference type="InterPro" id="IPR050661">
    <property type="entry name" value="BglG_antiterminators"/>
</dbReference>
<keyword evidence="3" id="KW-0805">Transcription regulation</keyword>
<sequence>MAVGYLNERTKKIIDMILKRVGALSIQEIADELAVSTRTVYNELDRANDWLHTKHLPDIQIIRGKIQPFTEEEKGSFEAVMQTEQPHDDYIFTPSERTRMIVCQIIVSREPVYVENLMNTCLVSRNTIFVDLQAVISQLHAYQLGLGYEKKRGYWIDGDPIRIRAIFFLYFNMLEPLLSSGKLRFLYLDEMEFHLKQIEQVEKQLGVSYVRNDMLALAAMLPVMEKGEDSLYFTDVSTEKVKVSKEYQLVMEYFPTLSDMEKVYLSLHFLGGRLESYSRTEADTGDNEFALEITKNLITEFEREACVLFERKEDLIRNLYRHIAASLYRYRFGIQIGNPMAEDIRREYPYIFDTTRAVVKYLEQQIGVLISDSEVAYLALHFGAHLEYAERDEKELRILVACMNGVATGNMISHELKRILPQARIVAVMAASEIVNPQNMCDIIITSVHVKAVVPVIVVNTILNDFDRKNILNHPLIRSRFGFIDTDALFKVVKKYVDPQHHMELRRELEKFFARQKEEKQPVLKPDIWRLTDFLTEDRILFLDRNGRERTEEKREWSGDGYSTGWERALYTAASPLLERGSMSEEYVRCIVDRMVEAGPYMFITRDLILAHARPENGVKHLDLSIGIAADGIEFEGGKTARVIFCLVVEDQQKHMGILQDIRKTLAKPRQIDELVRAESAYEVCDILRSRLTDR</sequence>
<dbReference type="AlphaFoldDB" id="A0A174XN71"/>
<keyword evidence="4" id="KW-0804">Transcription</keyword>
<dbReference type="PROSITE" id="PS51094">
    <property type="entry name" value="PTS_EIIA_TYPE_2"/>
    <property type="match status" value="1"/>
</dbReference>
<dbReference type="Gene3D" id="3.40.930.10">
    <property type="entry name" value="Mannitol-specific EII, Chain A"/>
    <property type="match status" value="1"/>
</dbReference>
<dbReference type="Pfam" id="PF00359">
    <property type="entry name" value="PTS_EIIA_2"/>
    <property type="match status" value="1"/>
</dbReference>
<protein>
    <submittedName>
        <fullName evidence="5">PRD domain-containing protein</fullName>
    </submittedName>
</protein>
<dbReference type="Pfam" id="PF00874">
    <property type="entry name" value="PRD"/>
    <property type="match status" value="1"/>
</dbReference>
<comment type="caution">
    <text evidence="5">The sequence shown here is derived from an EMBL/GenBank/DDBJ whole genome shotgun (WGS) entry which is preliminary data.</text>
</comment>
<dbReference type="RefSeq" id="WP_006776479.1">
    <property type="nucleotide sequence ID" value="NZ_CAJKZF010000062.1"/>
</dbReference>
<dbReference type="InterPro" id="IPR036388">
    <property type="entry name" value="WH-like_DNA-bd_sf"/>
</dbReference>
<evidence type="ECO:0000256" key="1">
    <source>
        <dbReference type="ARBA" id="ARBA00022679"/>
    </source>
</evidence>
<evidence type="ECO:0000313" key="6">
    <source>
        <dbReference type="Proteomes" id="UP000434223"/>
    </source>
</evidence>
<dbReference type="GO" id="GO:0009401">
    <property type="term" value="P:phosphoenolpyruvate-dependent sugar phosphotransferase system"/>
    <property type="evidence" value="ECO:0007669"/>
    <property type="project" value="InterPro"/>
</dbReference>
<gene>
    <name evidence="5" type="ORF">GNE07_29105</name>
</gene>
<dbReference type="GO" id="GO:0008982">
    <property type="term" value="F:protein-N(PI)-phosphohistidine-sugar phosphotransferase activity"/>
    <property type="evidence" value="ECO:0007669"/>
    <property type="project" value="InterPro"/>
</dbReference>
<dbReference type="Proteomes" id="UP000434223">
    <property type="component" value="Unassembled WGS sequence"/>
</dbReference>
<dbReference type="Gene3D" id="3.40.50.2300">
    <property type="match status" value="1"/>
</dbReference>
<dbReference type="InterPro" id="IPR013011">
    <property type="entry name" value="PTS_EIIB_2"/>
</dbReference>
<evidence type="ECO:0000256" key="4">
    <source>
        <dbReference type="ARBA" id="ARBA00023163"/>
    </source>
</evidence>
<dbReference type="InterPro" id="IPR011608">
    <property type="entry name" value="PRD"/>
</dbReference>
<dbReference type="Gene3D" id="1.10.10.10">
    <property type="entry name" value="Winged helix-like DNA-binding domain superfamily/Winged helix DNA-binding domain"/>
    <property type="match status" value="1"/>
</dbReference>
<dbReference type="SUPFAM" id="SSF52794">
    <property type="entry name" value="PTS system IIB component-like"/>
    <property type="match status" value="1"/>
</dbReference>